<evidence type="ECO:0000313" key="4">
    <source>
        <dbReference type="EMBL" id="NKE10947.1"/>
    </source>
</evidence>
<feature type="domain" description="FAD-binding PCMH-type" evidence="3">
    <location>
        <begin position="30"/>
        <end position="191"/>
    </location>
</feature>
<dbReference type="InterPro" id="IPR036318">
    <property type="entry name" value="FAD-bd_PCMH-like_sf"/>
</dbReference>
<evidence type="ECO:0000256" key="2">
    <source>
        <dbReference type="PIRSR" id="PIRSR625650-3"/>
    </source>
</evidence>
<gene>
    <name evidence="4" type="ORF">GTW58_13685</name>
</gene>
<name>A0A846U0H6_9MICC</name>
<dbReference type="PANTHER" id="PTHR46568">
    <property type="entry name" value="ALKYLDIHYDROXYACETONEPHOSPHATE SYNTHASE, PEROXISOMAL"/>
    <property type="match status" value="1"/>
</dbReference>
<dbReference type="SUPFAM" id="SSF56176">
    <property type="entry name" value="FAD-binding/transporter-associated domain-like"/>
    <property type="match status" value="1"/>
</dbReference>
<keyword evidence="2" id="KW-0285">Flavoprotein</keyword>
<evidence type="ECO:0000256" key="1">
    <source>
        <dbReference type="ARBA" id="ARBA00008000"/>
    </source>
</evidence>
<feature type="binding site" evidence="2">
    <location>
        <begin position="62"/>
        <end position="68"/>
    </location>
    <ligand>
        <name>FAD</name>
        <dbReference type="ChEBI" id="CHEBI:57692"/>
    </ligand>
</feature>
<dbReference type="GO" id="GO:0008610">
    <property type="term" value="P:lipid biosynthetic process"/>
    <property type="evidence" value="ECO:0007669"/>
    <property type="project" value="InterPro"/>
</dbReference>
<dbReference type="Pfam" id="PF01565">
    <property type="entry name" value="FAD_binding_4"/>
    <property type="match status" value="1"/>
</dbReference>
<dbReference type="InterPro" id="IPR025650">
    <property type="entry name" value="Alkyl-DHAP_Synthase"/>
</dbReference>
<accession>A0A846U0H6</accession>
<dbReference type="PROSITE" id="PS51387">
    <property type="entry name" value="FAD_PCMH"/>
    <property type="match status" value="1"/>
</dbReference>
<comment type="cofactor">
    <cofactor evidence="2">
        <name>FAD</name>
        <dbReference type="ChEBI" id="CHEBI:57692"/>
    </cofactor>
</comment>
<comment type="similarity">
    <text evidence="1">Belongs to the FAD-binding oxidoreductase/transferase type 4 family.</text>
</comment>
<reference evidence="4 5" key="1">
    <citation type="submission" date="2020-02" db="EMBL/GenBank/DDBJ databases">
        <authorList>
            <person name="Sun Q."/>
        </authorList>
    </citation>
    <scope>NUCLEOTIDE SEQUENCE [LARGE SCALE GENOMIC DNA]</scope>
    <source>
        <strain evidence="4 5">YIM 13062</strain>
    </source>
</reference>
<evidence type="ECO:0000259" key="3">
    <source>
        <dbReference type="PROSITE" id="PS51387"/>
    </source>
</evidence>
<keyword evidence="2" id="KW-0274">FAD</keyword>
<comment type="caution">
    <text evidence="4">The sequence shown here is derived from an EMBL/GenBank/DDBJ whole genome shotgun (WGS) entry which is preliminary data.</text>
</comment>
<dbReference type="Proteomes" id="UP000521379">
    <property type="component" value="Unassembled WGS sequence"/>
</dbReference>
<feature type="non-terminal residue" evidence="4">
    <location>
        <position position="191"/>
    </location>
</feature>
<dbReference type="GO" id="GO:0071949">
    <property type="term" value="F:FAD binding"/>
    <property type="evidence" value="ECO:0007669"/>
    <property type="project" value="InterPro"/>
</dbReference>
<dbReference type="InterPro" id="IPR006094">
    <property type="entry name" value="Oxid_FAD_bind_N"/>
</dbReference>
<dbReference type="InterPro" id="IPR016169">
    <property type="entry name" value="FAD-bd_PCMH_sub2"/>
</dbReference>
<dbReference type="Gene3D" id="3.30.465.10">
    <property type="match status" value="1"/>
</dbReference>
<protein>
    <submittedName>
        <fullName evidence="4">FAD-dependent oxidoreductase</fullName>
    </submittedName>
</protein>
<organism evidence="4 5">
    <name type="scientific">Kocuria subflava</name>
    <dbReference type="NCBI Taxonomy" id="1736139"/>
    <lineage>
        <taxon>Bacteria</taxon>
        <taxon>Bacillati</taxon>
        <taxon>Actinomycetota</taxon>
        <taxon>Actinomycetes</taxon>
        <taxon>Micrococcales</taxon>
        <taxon>Micrococcaceae</taxon>
        <taxon>Kocuria</taxon>
    </lineage>
</organism>
<dbReference type="AlphaFoldDB" id="A0A846U0H6"/>
<dbReference type="RefSeq" id="WP_168023621.1">
    <property type="nucleotide sequence ID" value="NZ_JAAVUN010000188.1"/>
</dbReference>
<feature type="binding site" evidence="2">
    <location>
        <begin position="131"/>
        <end position="137"/>
    </location>
    <ligand>
        <name>FAD</name>
        <dbReference type="ChEBI" id="CHEBI:57692"/>
    </ligand>
</feature>
<dbReference type="EMBL" id="JAAVUN010000188">
    <property type="protein sequence ID" value="NKE10947.1"/>
    <property type="molecule type" value="Genomic_DNA"/>
</dbReference>
<dbReference type="PANTHER" id="PTHR46568:SF1">
    <property type="entry name" value="ALKYLDIHYDROXYACETONEPHOSPHATE SYNTHASE, PEROXISOMAL"/>
    <property type="match status" value="1"/>
</dbReference>
<sequence>ENTLTDDHDRVIHWAGKSVTDIIKTLQNRFDRVPDVVVYPGSEDEVQALVDAAVELDLVLIPFGGGPSITRSLQARPEETRTVVSVDLGRLNQVLEIDETSGLARIQAGVLGPDMEEQLNARGWTLGHFPDSFNHSTLGGWAATRSSGMQSDKYGDIAEIIRGMNVVRPGGIVRLRPLPSTSTGPSLREMF</sequence>
<dbReference type="GO" id="GO:0008609">
    <property type="term" value="F:alkylglycerone-phosphate synthase activity"/>
    <property type="evidence" value="ECO:0007669"/>
    <property type="project" value="InterPro"/>
</dbReference>
<proteinExistence type="inferred from homology"/>
<keyword evidence="5" id="KW-1185">Reference proteome</keyword>
<feature type="binding site" evidence="2">
    <location>
        <begin position="144"/>
        <end position="147"/>
    </location>
    <ligand>
        <name>FAD</name>
        <dbReference type="ChEBI" id="CHEBI:57692"/>
    </ligand>
</feature>
<dbReference type="InterPro" id="IPR016166">
    <property type="entry name" value="FAD-bd_PCMH"/>
</dbReference>
<evidence type="ECO:0000313" key="5">
    <source>
        <dbReference type="Proteomes" id="UP000521379"/>
    </source>
</evidence>
<feature type="non-terminal residue" evidence="4">
    <location>
        <position position="1"/>
    </location>
</feature>